<dbReference type="GO" id="GO:0000155">
    <property type="term" value="F:phosphorelay sensor kinase activity"/>
    <property type="evidence" value="ECO:0007669"/>
    <property type="project" value="InterPro"/>
</dbReference>
<dbReference type="AlphaFoldDB" id="A0A179DLM1"/>
<evidence type="ECO:0008006" key="3">
    <source>
        <dbReference type="Google" id="ProtNLM"/>
    </source>
</evidence>
<gene>
    <name evidence="1" type="ORF">A5893_00855</name>
</gene>
<comment type="caution">
    <text evidence="1">The sequence shown here is derived from an EMBL/GenBank/DDBJ whole genome shotgun (WGS) entry which is preliminary data.</text>
</comment>
<keyword evidence="2" id="KW-1185">Reference proteome</keyword>
<proteinExistence type="predicted"/>
<dbReference type="Proteomes" id="UP000078459">
    <property type="component" value="Unassembled WGS sequence"/>
</dbReference>
<dbReference type="RefSeq" id="WP_068820723.1">
    <property type="nucleotide sequence ID" value="NZ_LWHJ01000011.1"/>
</dbReference>
<evidence type="ECO:0000313" key="1">
    <source>
        <dbReference type="EMBL" id="OAQ41692.1"/>
    </source>
</evidence>
<dbReference type="SUPFAM" id="SSF47384">
    <property type="entry name" value="Homodimeric domain of signal transducing histidine kinase"/>
    <property type="match status" value="1"/>
</dbReference>
<dbReference type="EMBL" id="LWHJ01000011">
    <property type="protein sequence ID" value="OAQ41692.1"/>
    <property type="molecule type" value="Genomic_DNA"/>
</dbReference>
<protein>
    <recommendedName>
        <fullName evidence="3">Signal transduction histidine kinase dimerisation/phosphoacceptor domain-containing protein</fullName>
    </recommendedName>
</protein>
<dbReference type="Gene3D" id="1.10.287.130">
    <property type="match status" value="1"/>
</dbReference>
<dbReference type="InterPro" id="IPR036097">
    <property type="entry name" value="HisK_dim/P_sf"/>
</dbReference>
<accession>A0A179DLM1</accession>
<sequence length="97" mass="11371">MKRSEELTVAYEELKKTEEYLKQYINGLEEMMFITSHKVRQPVANILGISTLLDSGTNYSHEELKKIVNYLKHSAITLDNFTRELSTFMISLERKIK</sequence>
<evidence type="ECO:0000313" key="2">
    <source>
        <dbReference type="Proteomes" id="UP000078459"/>
    </source>
</evidence>
<dbReference type="STRING" id="1826909.A5893_00855"/>
<reference evidence="1 2" key="2">
    <citation type="submission" date="2016-06" db="EMBL/GenBank/DDBJ databases">
        <title>Pedobacter psychrophilus sp. nov., isolated from Antarctic fragmentary rock.</title>
        <authorList>
            <person name="Svec P."/>
        </authorList>
    </citation>
    <scope>NUCLEOTIDE SEQUENCE [LARGE SCALE GENOMIC DNA]</scope>
    <source>
        <strain evidence="1 2">CCM 8644</strain>
    </source>
</reference>
<organism evidence="1 2">
    <name type="scientific">Pedobacter psychrophilus</name>
    <dbReference type="NCBI Taxonomy" id="1826909"/>
    <lineage>
        <taxon>Bacteria</taxon>
        <taxon>Pseudomonadati</taxon>
        <taxon>Bacteroidota</taxon>
        <taxon>Sphingobacteriia</taxon>
        <taxon>Sphingobacteriales</taxon>
        <taxon>Sphingobacteriaceae</taxon>
        <taxon>Pedobacter</taxon>
    </lineage>
</organism>
<name>A0A179DLM1_9SPHI</name>
<reference evidence="1 2" key="1">
    <citation type="submission" date="2016-04" db="EMBL/GenBank/DDBJ databases">
        <authorList>
            <person name="Evans L.H."/>
            <person name="Alamgir A."/>
            <person name="Owens N."/>
            <person name="Weber N.D."/>
            <person name="Virtaneva K."/>
            <person name="Barbian K."/>
            <person name="Babar A."/>
            <person name="Rosenke K."/>
        </authorList>
    </citation>
    <scope>NUCLEOTIDE SEQUENCE [LARGE SCALE GENOMIC DNA]</scope>
    <source>
        <strain evidence="1 2">CCM 8644</strain>
    </source>
</reference>